<dbReference type="EMBL" id="BMZN01000003">
    <property type="protein sequence ID" value="GHC47991.1"/>
    <property type="molecule type" value="Genomic_DNA"/>
</dbReference>
<dbReference type="RefSeq" id="WP_189392356.1">
    <property type="nucleotide sequence ID" value="NZ_BMZN01000003.1"/>
</dbReference>
<dbReference type="PANTHER" id="PTHR48207">
    <property type="entry name" value="SUCCINATE--HYDROXYMETHYLGLUTARATE COA-TRANSFERASE"/>
    <property type="match status" value="1"/>
</dbReference>
<dbReference type="InterPro" id="IPR044855">
    <property type="entry name" value="CoA-Trfase_III_dom3_sf"/>
</dbReference>
<organism evidence="2 3">
    <name type="scientific">Alcaligenes pakistanensis</name>
    <dbReference type="NCBI Taxonomy" id="1482717"/>
    <lineage>
        <taxon>Bacteria</taxon>
        <taxon>Pseudomonadati</taxon>
        <taxon>Pseudomonadota</taxon>
        <taxon>Betaproteobacteria</taxon>
        <taxon>Burkholderiales</taxon>
        <taxon>Alcaligenaceae</taxon>
        <taxon>Alcaligenes</taxon>
    </lineage>
</organism>
<dbReference type="Gene3D" id="3.40.50.10540">
    <property type="entry name" value="Crotonobetainyl-coa:carnitine coa-transferase, domain 1"/>
    <property type="match status" value="1"/>
</dbReference>
<dbReference type="PANTHER" id="PTHR48207:SF4">
    <property type="entry name" value="BLL6097 PROTEIN"/>
    <property type="match status" value="1"/>
</dbReference>
<dbReference type="InterPro" id="IPR023606">
    <property type="entry name" value="CoA-Trfase_III_dom_1_sf"/>
</dbReference>
<protein>
    <submittedName>
        <fullName evidence="2">CoA transferase</fullName>
    </submittedName>
</protein>
<dbReference type="Gene3D" id="3.30.1540.10">
    <property type="entry name" value="formyl-coa transferase, domain 3"/>
    <property type="match status" value="1"/>
</dbReference>
<reference evidence="3" key="1">
    <citation type="journal article" date="2019" name="Int. J. Syst. Evol. Microbiol.">
        <title>The Global Catalogue of Microorganisms (GCM) 10K type strain sequencing project: providing services to taxonomists for standard genome sequencing and annotation.</title>
        <authorList>
            <consortium name="The Broad Institute Genomics Platform"/>
            <consortium name="The Broad Institute Genome Sequencing Center for Infectious Disease"/>
            <person name="Wu L."/>
            <person name="Ma J."/>
        </authorList>
    </citation>
    <scope>NUCLEOTIDE SEQUENCE [LARGE SCALE GENOMIC DNA]</scope>
    <source>
        <strain evidence="3">KCTC 42083</strain>
    </source>
</reference>
<dbReference type="AlphaFoldDB" id="A0A8H9IJ64"/>
<gene>
    <name evidence="2" type="ORF">GCM10010096_19320</name>
</gene>
<keyword evidence="3" id="KW-1185">Reference proteome</keyword>
<sequence length="429" mass="46001">MFSSAHIESLPVQTGRGTGPAPLQGVLIADFTHYIAGAYASMMLADLGATVIKIEPPGKGDDFRYYPPHADGFGQDGAAYLWANRNKLSCAVDLKHPQGKQWVLDLLAQADVLIENYSTGVMDKLGLGYEALQPVRPNLVYCSVSAYGRQGSQAHRSGFDSVIQGESGFASQNGYADRPGVRAASPVMDIATAMMASNAVLAALLHRSHTGQGQYVEVAMCDVAAGMTGYAAMQTLCTGLEPMRHGNVSPDTSPTGVFSCADGEFFLHCGNTAIFQRLFEQVVQRPDIAFDPAYQHSAGRRQGREHLTNVLQTLFQAQPWSLWQQRLASAGVPAGLIQTVGAALHSPLMMERGMVGRLAHPTLGWVPNVASPWRFAESPVVQAVAAPLLGQHTRQVSLDVLAWPSERLNAALEQGALQAGVIPECVHKE</sequence>
<proteinExistence type="predicted"/>
<keyword evidence="1 2" id="KW-0808">Transferase</keyword>
<name>A0A8H9IJ64_9BURK</name>
<dbReference type="InterPro" id="IPR050483">
    <property type="entry name" value="CoA-transferase_III_domain"/>
</dbReference>
<evidence type="ECO:0000313" key="3">
    <source>
        <dbReference type="Proteomes" id="UP000608923"/>
    </source>
</evidence>
<evidence type="ECO:0000256" key="1">
    <source>
        <dbReference type="ARBA" id="ARBA00022679"/>
    </source>
</evidence>
<evidence type="ECO:0000313" key="2">
    <source>
        <dbReference type="EMBL" id="GHC47991.1"/>
    </source>
</evidence>
<dbReference type="SUPFAM" id="SSF89796">
    <property type="entry name" value="CoA-transferase family III (CaiB/BaiF)"/>
    <property type="match status" value="1"/>
</dbReference>
<dbReference type="GO" id="GO:0008410">
    <property type="term" value="F:CoA-transferase activity"/>
    <property type="evidence" value="ECO:0007669"/>
    <property type="project" value="TreeGrafter"/>
</dbReference>
<dbReference type="Pfam" id="PF02515">
    <property type="entry name" value="CoA_transf_3"/>
    <property type="match status" value="1"/>
</dbReference>
<comment type="caution">
    <text evidence="2">The sequence shown here is derived from an EMBL/GenBank/DDBJ whole genome shotgun (WGS) entry which is preliminary data.</text>
</comment>
<accession>A0A8H9IJ64</accession>
<dbReference type="Proteomes" id="UP000608923">
    <property type="component" value="Unassembled WGS sequence"/>
</dbReference>
<dbReference type="InterPro" id="IPR003673">
    <property type="entry name" value="CoA-Trfase_fam_III"/>
</dbReference>